<proteinExistence type="predicted"/>
<reference evidence="2" key="2">
    <citation type="submission" date="2020-09" db="EMBL/GenBank/DDBJ databases">
        <authorList>
            <person name="Sun Q."/>
            <person name="Zhou Y."/>
        </authorList>
    </citation>
    <scope>NUCLEOTIDE SEQUENCE</scope>
    <source>
        <strain evidence="2">CGMCC 4.7430</strain>
    </source>
</reference>
<evidence type="ECO:0000313" key="2">
    <source>
        <dbReference type="EMBL" id="GGP15449.1"/>
    </source>
</evidence>
<reference evidence="2" key="1">
    <citation type="journal article" date="2014" name="Int. J. Syst. Evol. Microbiol.">
        <title>Complete genome sequence of Corynebacterium casei LMG S-19264T (=DSM 44701T), isolated from a smear-ripened cheese.</title>
        <authorList>
            <consortium name="US DOE Joint Genome Institute (JGI-PGF)"/>
            <person name="Walter F."/>
            <person name="Albersmeier A."/>
            <person name="Kalinowski J."/>
            <person name="Ruckert C."/>
        </authorList>
    </citation>
    <scope>NUCLEOTIDE SEQUENCE</scope>
    <source>
        <strain evidence="2">CGMCC 4.7430</strain>
    </source>
</reference>
<feature type="transmembrane region" description="Helical" evidence="1">
    <location>
        <begin position="111"/>
        <end position="127"/>
    </location>
</feature>
<name>A0A918AFV7_9ACTN</name>
<feature type="transmembrane region" description="Helical" evidence="1">
    <location>
        <begin position="227"/>
        <end position="250"/>
    </location>
</feature>
<feature type="transmembrane region" description="Helical" evidence="1">
    <location>
        <begin position="134"/>
        <end position="156"/>
    </location>
</feature>
<accession>A0A918AFV7</accession>
<feature type="transmembrane region" description="Helical" evidence="1">
    <location>
        <begin position="200"/>
        <end position="221"/>
    </location>
</feature>
<evidence type="ECO:0000256" key="1">
    <source>
        <dbReference type="SAM" id="Phobius"/>
    </source>
</evidence>
<feature type="transmembrane region" description="Helical" evidence="1">
    <location>
        <begin position="85"/>
        <end position="105"/>
    </location>
</feature>
<organism evidence="2 3">
    <name type="scientific">Nonomuraea glycinis</name>
    <dbReference type="NCBI Taxonomy" id="2047744"/>
    <lineage>
        <taxon>Bacteria</taxon>
        <taxon>Bacillati</taxon>
        <taxon>Actinomycetota</taxon>
        <taxon>Actinomycetes</taxon>
        <taxon>Streptosporangiales</taxon>
        <taxon>Streptosporangiaceae</taxon>
        <taxon>Nonomuraea</taxon>
    </lineage>
</organism>
<evidence type="ECO:0000313" key="3">
    <source>
        <dbReference type="Proteomes" id="UP000660745"/>
    </source>
</evidence>
<keyword evidence="3" id="KW-1185">Reference proteome</keyword>
<keyword evidence="1" id="KW-0812">Transmembrane</keyword>
<protein>
    <submittedName>
        <fullName evidence="2">Uncharacterized protein</fullName>
    </submittedName>
</protein>
<dbReference type="AlphaFoldDB" id="A0A918AFV7"/>
<dbReference type="EMBL" id="BMNK01000018">
    <property type="protein sequence ID" value="GGP15449.1"/>
    <property type="molecule type" value="Genomic_DNA"/>
</dbReference>
<feature type="transmembrane region" description="Helical" evidence="1">
    <location>
        <begin position="44"/>
        <end position="64"/>
    </location>
</feature>
<keyword evidence="1" id="KW-0472">Membrane</keyword>
<comment type="caution">
    <text evidence="2">The sequence shown here is derived from an EMBL/GenBank/DDBJ whole genome shotgun (WGS) entry which is preliminary data.</text>
</comment>
<feature type="transmembrane region" description="Helical" evidence="1">
    <location>
        <begin position="168"/>
        <end position="188"/>
    </location>
</feature>
<dbReference type="Proteomes" id="UP000660745">
    <property type="component" value="Unassembled WGS sequence"/>
</dbReference>
<gene>
    <name evidence="2" type="ORF">GCM10012278_75350</name>
</gene>
<sequence>MLYLAAVVVAGVFSAVTGDVGAAWAAAVWSPWYGASQGWSEDGVVLLALALVCPLRAWMLWQVLRGPVVRARRPPPARGVAAARLVLYLGVAVTLIPWGYIGGLYEDVPSMAVRVALVVLFTLVLTGRPPGFRLVALVLGLTAAAGAVLTAVLFPIVLSLGGEESVSVWWMFAAPGLAQAAWQTMMLLGQKGDGRWSAATVRCGVLDLVAFLALLAVNTVTWHVRDLALAFTALGWVLTALNVFGPVWWARTAHELADGRRPRVVPGRSRVLGGVVAVVLLTGLLGGEEGPRLPYRPPYDVSCPAWTEQQRGFGETRAEDRERAFLCLVREAGGPMFPAGRSDRALLASGRELCAQPMWQRTETWLRSDDRTINMRGLDEALVFLCPDVVTFSDEHMVKENADYVAASNAACRDPWPRARARRQGTASYFTPDGGGYYLADDADPDNEYGVERDYDGLLTAGETGVGVETIRQMNICVTVKAFDRAPPLRLKGWQEVAEVGVTSRSGRLTLPAKGLGEEGAGRALPNLAIKGPGHYRVRVHARADEDAVTILPAEWHLVVVYPGRSKKEVVHRSRD</sequence>
<feature type="transmembrane region" description="Helical" evidence="1">
    <location>
        <begin position="271"/>
        <end position="287"/>
    </location>
</feature>
<keyword evidence="1" id="KW-1133">Transmembrane helix</keyword>